<keyword evidence="9" id="KW-0812">Transmembrane</keyword>
<dbReference type="Pfam" id="PF00355">
    <property type="entry name" value="Rieske"/>
    <property type="match status" value="1"/>
</dbReference>
<dbReference type="OrthoDB" id="1637982at2759"/>
<dbReference type="SUPFAM" id="SSF53335">
    <property type="entry name" value="S-adenosyl-L-methionine-dependent methyltransferases"/>
    <property type="match status" value="1"/>
</dbReference>
<evidence type="ECO:0000256" key="14">
    <source>
        <dbReference type="ARBA" id="ARBA00022982"/>
    </source>
</evidence>
<evidence type="ECO:0000259" key="25">
    <source>
        <dbReference type="PROSITE" id="PS51296"/>
    </source>
</evidence>
<protein>
    <recommendedName>
        <fullName evidence="6">Ubiquinol-cytochrome c reductase iron-sulfur subunit</fullName>
        <ecNumber evidence="5">7.1.1.8</ecNumber>
    </recommendedName>
    <alternativeName>
        <fullName evidence="21">Rieske iron-sulfur protein</fullName>
    </alternativeName>
</protein>
<comment type="subunit">
    <text evidence="4">The main subunits of complex b-c1 are: cytochrome b, cytochrome c1 and the Rieske protein.</text>
</comment>
<accession>A0A9Q0S4H1</accession>
<keyword evidence="11" id="KW-0479">Metal-binding</keyword>
<dbReference type="Gene3D" id="1.20.5.510">
    <property type="entry name" value="Single helix bin"/>
    <property type="match status" value="1"/>
</dbReference>
<dbReference type="GO" id="GO:0005886">
    <property type="term" value="C:plasma membrane"/>
    <property type="evidence" value="ECO:0007669"/>
    <property type="project" value="UniProtKB-SubCell"/>
</dbReference>
<dbReference type="InterPro" id="IPR029063">
    <property type="entry name" value="SAM-dependent_MTases_sf"/>
</dbReference>
<dbReference type="InterPro" id="IPR029464">
    <property type="entry name" value="HSDR_N"/>
</dbReference>
<dbReference type="SUPFAM" id="SSF50022">
    <property type="entry name" value="ISP domain"/>
    <property type="match status" value="1"/>
</dbReference>
<dbReference type="Gene3D" id="2.102.10.10">
    <property type="entry name" value="Rieske [2Fe-2S] iron-sulphur domain"/>
    <property type="match status" value="1"/>
</dbReference>
<evidence type="ECO:0000313" key="27">
    <source>
        <dbReference type="Proteomes" id="UP001151699"/>
    </source>
</evidence>
<keyword evidence="15" id="KW-1133">Transmembrane helix</keyword>
<evidence type="ECO:0000256" key="24">
    <source>
        <dbReference type="SAM" id="SignalP"/>
    </source>
</evidence>
<evidence type="ECO:0000256" key="21">
    <source>
        <dbReference type="ARBA" id="ARBA00032409"/>
    </source>
</evidence>
<feature type="domain" description="Rieske" evidence="25">
    <location>
        <begin position="828"/>
        <end position="915"/>
    </location>
</feature>
<dbReference type="InterPro" id="IPR006317">
    <property type="entry name" value="Ubiquinol_cyt_c_Rdtase_Fe-S-su"/>
</dbReference>
<evidence type="ECO:0000256" key="1">
    <source>
        <dbReference type="ARBA" id="ARBA00002444"/>
    </source>
</evidence>
<dbReference type="InterPro" id="IPR017941">
    <property type="entry name" value="Rieske_2Fe-2S"/>
</dbReference>
<dbReference type="Proteomes" id="UP001151699">
    <property type="component" value="Chromosome A"/>
</dbReference>
<dbReference type="Pfam" id="PF10875">
    <property type="entry name" value="DUF2670"/>
    <property type="match status" value="1"/>
</dbReference>
<feature type="chain" id="PRO_5040125073" description="Ubiquinol-cytochrome c reductase iron-sulfur subunit" evidence="24">
    <location>
        <begin position="16"/>
        <end position="917"/>
    </location>
</feature>
<evidence type="ECO:0000256" key="5">
    <source>
        <dbReference type="ARBA" id="ARBA00012951"/>
    </source>
</evidence>
<feature type="signal peptide" evidence="24">
    <location>
        <begin position="1"/>
        <end position="15"/>
    </location>
</feature>
<evidence type="ECO:0000256" key="22">
    <source>
        <dbReference type="ARBA" id="ARBA00034078"/>
    </source>
</evidence>
<evidence type="ECO:0000256" key="20">
    <source>
        <dbReference type="ARBA" id="ARBA00029351"/>
    </source>
</evidence>
<keyword evidence="18" id="KW-0472">Membrane</keyword>
<keyword evidence="14" id="KW-0249">Electron transport</keyword>
<comment type="catalytic activity">
    <reaction evidence="20">
        <text>a quinol + 2 Fe(III)-[cytochrome c](out) = a quinone + 2 Fe(II)-[cytochrome c](out) + 2 H(+)(out)</text>
        <dbReference type="Rhea" id="RHEA:11484"/>
        <dbReference type="Rhea" id="RHEA-COMP:10350"/>
        <dbReference type="Rhea" id="RHEA-COMP:14399"/>
        <dbReference type="ChEBI" id="CHEBI:15378"/>
        <dbReference type="ChEBI" id="CHEBI:24646"/>
        <dbReference type="ChEBI" id="CHEBI:29033"/>
        <dbReference type="ChEBI" id="CHEBI:29034"/>
        <dbReference type="ChEBI" id="CHEBI:132124"/>
        <dbReference type="EC" id="7.1.1.8"/>
    </reaction>
</comment>
<evidence type="ECO:0000256" key="13">
    <source>
        <dbReference type="ARBA" id="ARBA00022967"/>
    </source>
</evidence>
<evidence type="ECO:0000313" key="26">
    <source>
        <dbReference type="EMBL" id="KAJ6645097.1"/>
    </source>
</evidence>
<reference evidence="26" key="1">
    <citation type="submission" date="2022-07" db="EMBL/GenBank/DDBJ databases">
        <authorList>
            <person name="Trinca V."/>
            <person name="Uliana J.V.C."/>
            <person name="Torres T.T."/>
            <person name="Ward R.J."/>
            <person name="Monesi N."/>
        </authorList>
    </citation>
    <scope>NUCLEOTIDE SEQUENCE</scope>
    <source>
        <strain evidence="26">HSMRA1968</strain>
        <tissue evidence="26">Whole embryos</tissue>
    </source>
</reference>
<keyword evidence="17" id="KW-0411">Iron-sulfur</keyword>
<keyword evidence="27" id="KW-1185">Reference proteome</keyword>
<dbReference type="Gene3D" id="3.40.50.150">
    <property type="entry name" value="Vaccinia Virus protein VP39"/>
    <property type="match status" value="1"/>
</dbReference>
<dbReference type="Pfam" id="PF10399">
    <property type="entry name" value="UCR_Fe-S_N"/>
    <property type="match status" value="1"/>
</dbReference>
<evidence type="ECO:0000256" key="17">
    <source>
        <dbReference type="ARBA" id="ARBA00023014"/>
    </source>
</evidence>
<dbReference type="EC" id="7.1.1.8" evidence="5"/>
<dbReference type="InterPro" id="IPR002052">
    <property type="entry name" value="DNA_methylase_N6_adenine_CS"/>
</dbReference>
<name>A0A9Q0S4H1_9DIPT</name>
<dbReference type="GO" id="GO:0003677">
    <property type="term" value="F:DNA binding"/>
    <property type="evidence" value="ECO:0007669"/>
    <property type="project" value="InterPro"/>
</dbReference>
<dbReference type="PANTHER" id="PTHR10134">
    <property type="entry name" value="CYTOCHROME B-C1 COMPLEX SUBUNIT RIESKE, MITOCHONDRIAL"/>
    <property type="match status" value="1"/>
</dbReference>
<keyword evidence="16" id="KW-0408">Iron</keyword>
<evidence type="ECO:0000256" key="4">
    <source>
        <dbReference type="ARBA" id="ARBA00011649"/>
    </source>
</evidence>
<dbReference type="InterPro" id="IPR003356">
    <property type="entry name" value="DNA_methylase_A-5"/>
</dbReference>
<keyword evidence="8" id="KW-1003">Cell membrane</keyword>
<evidence type="ECO:0000256" key="6">
    <source>
        <dbReference type="ARBA" id="ARBA00019816"/>
    </source>
</evidence>
<dbReference type="GO" id="GO:0046872">
    <property type="term" value="F:metal ion binding"/>
    <property type="evidence" value="ECO:0007669"/>
    <property type="project" value="UniProtKB-KW"/>
</dbReference>
<dbReference type="AlphaFoldDB" id="A0A9Q0S4H1"/>
<keyword evidence="12" id="KW-0680">Restriction system</keyword>
<gene>
    <name evidence="26" type="primary">petA</name>
    <name evidence="26" type="ORF">Bhyg_00298</name>
</gene>
<dbReference type="InterPro" id="IPR014349">
    <property type="entry name" value="Rieske_Fe-S_prot"/>
</dbReference>
<keyword evidence="13" id="KW-1278">Translocase</keyword>
<comment type="function">
    <text evidence="1">Component of the ubiquinol-cytochrome c reductase complex (complex III or cytochrome b-c1 complex), which is a respiratory chain that generates an electrochemical potential coupled to ATP synthesis.</text>
</comment>
<keyword evidence="7" id="KW-0813">Transport</keyword>
<comment type="caution">
    <text evidence="26">The sequence shown here is derived from an EMBL/GenBank/DDBJ whole genome shotgun (WGS) entry which is preliminary data.</text>
</comment>
<feature type="region of interest" description="Disordered" evidence="23">
    <location>
        <begin position="88"/>
        <end position="124"/>
    </location>
</feature>
<comment type="subcellular location">
    <subcellularLocation>
        <location evidence="2">Cell membrane</location>
        <topology evidence="2">Single-pass membrane protein</topology>
    </subcellularLocation>
</comment>
<keyword evidence="10" id="KW-0001">2Fe-2S</keyword>
<dbReference type="GO" id="GO:0009307">
    <property type="term" value="P:DNA restriction-modification system"/>
    <property type="evidence" value="ECO:0007669"/>
    <property type="project" value="UniProtKB-KW"/>
</dbReference>
<dbReference type="FunFam" id="2.102.10.10:FF:000001">
    <property type="entry name" value="Cytochrome b-c1 complex subunit Rieske, mitochondrial"/>
    <property type="match status" value="1"/>
</dbReference>
<evidence type="ECO:0000256" key="18">
    <source>
        <dbReference type="ARBA" id="ARBA00023136"/>
    </source>
</evidence>
<dbReference type="PROSITE" id="PS51296">
    <property type="entry name" value="RIESKE"/>
    <property type="match status" value="1"/>
</dbReference>
<sequence>MAIASLIVLFWVAKGLEQIGFIRYVTTATTEILDISKSIAQHCTTKLGPNFESLTNFWNCLGDPPKYEVREEETGEKVLEDGLNKLLPKDGTVPEMLPYRNPYDSPGDSTDSDDKSTDDLKKPEEKVRQEYEKILYDDYFYYKEQLDIEVSIQMGSSVKKADIVIYKDKSKNRNQYSDILGIVEVKKKSRKDGLEQLTSYMQATSALFGVWTNGEEIEYLYKNSKGEVKKDCIFNIPKKGETIEAIGNITKDKLKPVKNLKPVFRRILNTLYSNTSISRKEKLGSEMIKLIFCKIIDEKYELNSLANFRITIEEMETINNDKSENEEIKIVQYGKVKRRIQKLFTEVKKELEGDGIFITNEEITLDAKSIVYVVGELEQIALLKTEKDIVGEAFETFAESKLVGEKGEFFTPREIVKLAVQILDTSPNQTIIDPACGSGGFLIYALEHVWKKMDNDRTYKNSTDINRLKKQIAEKCFYGLEKEIDLVKICKAYMTIIGDGKSKIVQENTLHPIHEFQVKTKELITTQKDGEIELNTFDFVVTNPPFGSKIKVLKEDCKYFELGHQYKKEEKGKRQNSDIIMAVAEEMGHDHTGRLIYRYDSANEVFTKEIWDDTETIRNELLSKKFNKNTFITSSSDITNNVYVPRYYWKKKEEEIKEIANNQKFKLITINELLKQNILQAFNGHGSPPSEYKGTGTVPYVRVADIINWEIYKNPTALVPEHIYHKIKVTYYVDIYNYTDQFMSNTNCYDKATRRDFITLTASSMVVVGAACATYPLVDSFNPSADVLALSSIEVDLSHIQPGQTLTVKWQGKPVFITNRTPEKIAEARNVNLSELIDPELDQDRVKSGHDKWLVTIGICTHLGCVPLANQGDYDGWFCPCHGSQYDSSGRVRKGPAPLNLAVPPYEFISDTKIKIG</sequence>
<dbReference type="PROSITE" id="PS00092">
    <property type="entry name" value="N6_MTASE"/>
    <property type="match status" value="1"/>
</dbReference>
<dbReference type="EMBL" id="WJQU01000001">
    <property type="protein sequence ID" value="KAJ6645097.1"/>
    <property type="molecule type" value="Genomic_DNA"/>
</dbReference>
<evidence type="ECO:0000256" key="16">
    <source>
        <dbReference type="ARBA" id="ARBA00023004"/>
    </source>
</evidence>
<dbReference type="GO" id="GO:0008121">
    <property type="term" value="F:quinol-cytochrome-c reductase activity"/>
    <property type="evidence" value="ECO:0007669"/>
    <property type="project" value="UniProtKB-EC"/>
</dbReference>
<dbReference type="InterPro" id="IPR036922">
    <property type="entry name" value="Rieske_2Fe-2S_sf"/>
</dbReference>
<proteinExistence type="inferred from homology"/>
<dbReference type="InterPro" id="IPR005805">
    <property type="entry name" value="Rieske_Fe-S_prot_C"/>
</dbReference>
<evidence type="ECO:0000256" key="8">
    <source>
        <dbReference type="ARBA" id="ARBA00022475"/>
    </source>
</evidence>
<dbReference type="NCBIfam" id="TIGR01416">
    <property type="entry name" value="Rieske_proteo"/>
    <property type="match status" value="1"/>
</dbReference>
<comment type="similarity">
    <text evidence="3">Belongs to the Rieske iron-sulfur protein family.</text>
</comment>
<organism evidence="26 27">
    <name type="scientific">Pseudolycoriella hygida</name>
    <dbReference type="NCBI Taxonomy" id="35572"/>
    <lineage>
        <taxon>Eukaryota</taxon>
        <taxon>Metazoa</taxon>
        <taxon>Ecdysozoa</taxon>
        <taxon>Arthropoda</taxon>
        <taxon>Hexapoda</taxon>
        <taxon>Insecta</taxon>
        <taxon>Pterygota</taxon>
        <taxon>Neoptera</taxon>
        <taxon>Endopterygota</taxon>
        <taxon>Diptera</taxon>
        <taxon>Nematocera</taxon>
        <taxon>Sciaroidea</taxon>
        <taxon>Sciaridae</taxon>
        <taxon>Pseudolycoriella</taxon>
    </lineage>
</organism>
<evidence type="ECO:0000256" key="7">
    <source>
        <dbReference type="ARBA" id="ARBA00022448"/>
    </source>
</evidence>
<evidence type="ECO:0000256" key="3">
    <source>
        <dbReference type="ARBA" id="ARBA00010651"/>
    </source>
</evidence>
<dbReference type="InterPro" id="IPR019470">
    <property type="entry name" value="Ubiq_cytC_Rdtase_Fe-S_su_TAT"/>
</dbReference>
<comment type="cofactor">
    <cofactor evidence="22">
        <name>[2Fe-2S] cluster</name>
        <dbReference type="ChEBI" id="CHEBI:190135"/>
    </cofactor>
</comment>
<dbReference type="CDD" id="cd03470">
    <property type="entry name" value="Rieske_cytochrome_bc1"/>
    <property type="match status" value="1"/>
</dbReference>
<keyword evidence="24" id="KW-0732">Signal</keyword>
<feature type="compositionally biased region" description="Basic and acidic residues" evidence="23">
    <location>
        <begin position="112"/>
        <end position="124"/>
    </location>
</feature>
<evidence type="ECO:0000256" key="10">
    <source>
        <dbReference type="ARBA" id="ARBA00022714"/>
    </source>
</evidence>
<dbReference type="GO" id="GO:0051537">
    <property type="term" value="F:2 iron, 2 sulfur cluster binding"/>
    <property type="evidence" value="ECO:0007669"/>
    <property type="project" value="UniProtKB-KW"/>
</dbReference>
<dbReference type="InterPro" id="IPR022714">
    <property type="entry name" value="DUF2670"/>
</dbReference>
<evidence type="ECO:0000256" key="15">
    <source>
        <dbReference type="ARBA" id="ARBA00022989"/>
    </source>
</evidence>
<dbReference type="GO" id="GO:0008170">
    <property type="term" value="F:N-methyltransferase activity"/>
    <property type="evidence" value="ECO:0007669"/>
    <property type="project" value="InterPro"/>
</dbReference>
<dbReference type="PRINTS" id="PR00162">
    <property type="entry name" value="RIESKE"/>
</dbReference>
<dbReference type="Pfam" id="PF13588">
    <property type="entry name" value="HSDR_N_2"/>
    <property type="match status" value="1"/>
</dbReference>
<evidence type="ECO:0000256" key="9">
    <source>
        <dbReference type="ARBA" id="ARBA00022692"/>
    </source>
</evidence>
<evidence type="ECO:0000256" key="12">
    <source>
        <dbReference type="ARBA" id="ARBA00022747"/>
    </source>
</evidence>
<evidence type="ECO:0000256" key="19">
    <source>
        <dbReference type="ARBA" id="ARBA00023157"/>
    </source>
</evidence>
<evidence type="ECO:0000256" key="2">
    <source>
        <dbReference type="ARBA" id="ARBA00004162"/>
    </source>
</evidence>
<evidence type="ECO:0000256" key="23">
    <source>
        <dbReference type="SAM" id="MobiDB-lite"/>
    </source>
</evidence>
<dbReference type="GO" id="GO:0032259">
    <property type="term" value="P:methylation"/>
    <property type="evidence" value="ECO:0007669"/>
    <property type="project" value="InterPro"/>
</dbReference>
<dbReference type="Pfam" id="PF02384">
    <property type="entry name" value="N6_Mtase"/>
    <property type="match status" value="1"/>
</dbReference>
<evidence type="ECO:0000256" key="11">
    <source>
        <dbReference type="ARBA" id="ARBA00022723"/>
    </source>
</evidence>
<keyword evidence="19" id="KW-1015">Disulfide bond</keyword>